<dbReference type="InterPro" id="IPR014052">
    <property type="entry name" value="DNA_primase_ssu_euk/arc"/>
</dbReference>
<accession>A0A6P4J1R3</accession>
<evidence type="ECO:0000256" key="3">
    <source>
        <dbReference type="ARBA" id="ARBA00009762"/>
    </source>
</evidence>
<keyword evidence="7" id="KW-0548">Nucleotidyltransferase</keyword>
<evidence type="ECO:0000256" key="4">
    <source>
        <dbReference type="ARBA" id="ARBA00022478"/>
    </source>
</evidence>
<evidence type="ECO:0000256" key="7">
    <source>
        <dbReference type="ARBA" id="ARBA00022695"/>
    </source>
</evidence>
<keyword evidence="4 12" id="KW-0240">DNA-directed RNA polymerase</keyword>
<dbReference type="CDD" id="cd04860">
    <property type="entry name" value="AE_Prim_S"/>
    <property type="match status" value="1"/>
</dbReference>
<dbReference type="NCBIfam" id="TIGR00335">
    <property type="entry name" value="primase_sml"/>
    <property type="match status" value="1"/>
</dbReference>
<evidence type="ECO:0000256" key="11">
    <source>
        <dbReference type="ARBA" id="ARBA00023163"/>
    </source>
</evidence>
<evidence type="ECO:0000256" key="6">
    <source>
        <dbReference type="ARBA" id="ARBA00022679"/>
    </source>
</evidence>
<keyword evidence="10" id="KW-0862">Zinc</keyword>
<evidence type="ECO:0000256" key="8">
    <source>
        <dbReference type="ARBA" id="ARBA00022705"/>
    </source>
</evidence>
<name>A0A6P4J1R3_DROKI</name>
<keyword evidence="9" id="KW-0479">Metal-binding</keyword>
<dbReference type="SUPFAM" id="SSF56747">
    <property type="entry name" value="Prim-pol domain"/>
    <property type="match status" value="1"/>
</dbReference>
<comment type="similarity">
    <text evidence="3 12">Belongs to the eukaryotic-type primase small subunit family.</text>
</comment>
<dbReference type="Gene3D" id="3.90.920.10">
    <property type="entry name" value="DNA primase, PRIM domain"/>
    <property type="match status" value="1"/>
</dbReference>
<dbReference type="GO" id="GO:0005658">
    <property type="term" value="C:alpha DNA polymerase:primase complex"/>
    <property type="evidence" value="ECO:0007669"/>
    <property type="project" value="UniProtKB-ARBA"/>
</dbReference>
<keyword evidence="11" id="KW-0804">Transcription</keyword>
<evidence type="ECO:0000256" key="5">
    <source>
        <dbReference type="ARBA" id="ARBA00022515"/>
    </source>
</evidence>
<keyword evidence="8 12" id="KW-0235">DNA replication</keyword>
<organism evidence="13 14">
    <name type="scientific">Drosophila kikkawai</name>
    <name type="common">Fruit fly</name>
    <dbReference type="NCBI Taxonomy" id="30033"/>
    <lineage>
        <taxon>Eukaryota</taxon>
        <taxon>Metazoa</taxon>
        <taxon>Ecdysozoa</taxon>
        <taxon>Arthropoda</taxon>
        <taxon>Hexapoda</taxon>
        <taxon>Insecta</taxon>
        <taxon>Pterygota</taxon>
        <taxon>Neoptera</taxon>
        <taxon>Endopterygota</taxon>
        <taxon>Diptera</taxon>
        <taxon>Brachycera</taxon>
        <taxon>Muscomorpha</taxon>
        <taxon>Ephydroidea</taxon>
        <taxon>Drosophilidae</taxon>
        <taxon>Drosophila</taxon>
        <taxon>Sophophora</taxon>
    </lineage>
</organism>
<dbReference type="GO" id="GO:0046872">
    <property type="term" value="F:metal ion binding"/>
    <property type="evidence" value="ECO:0007669"/>
    <property type="project" value="UniProtKB-KW"/>
</dbReference>
<evidence type="ECO:0000256" key="10">
    <source>
        <dbReference type="ARBA" id="ARBA00022833"/>
    </source>
</evidence>
<dbReference type="OrthoDB" id="19606at2759"/>
<dbReference type="AlphaFoldDB" id="A0A6P4J1R3"/>
<protein>
    <recommendedName>
        <fullName evidence="12">DNA primase</fullName>
        <ecNumber evidence="12">2.7.7.-</ecNumber>
    </recommendedName>
</protein>
<evidence type="ECO:0000256" key="12">
    <source>
        <dbReference type="RuleBase" id="RU003514"/>
    </source>
</evidence>
<comment type="cofactor">
    <cofactor evidence="1">
        <name>Mn(2+)</name>
        <dbReference type="ChEBI" id="CHEBI:29035"/>
    </cofactor>
</comment>
<evidence type="ECO:0000256" key="1">
    <source>
        <dbReference type="ARBA" id="ARBA00001936"/>
    </source>
</evidence>
<comment type="cofactor">
    <cofactor evidence="2">
        <name>Mg(2+)</name>
        <dbReference type="ChEBI" id="CHEBI:18420"/>
    </cofactor>
</comment>
<dbReference type="Pfam" id="PF01896">
    <property type="entry name" value="DNA_primase_S"/>
    <property type="match status" value="1"/>
</dbReference>
<keyword evidence="13" id="KW-1185">Reference proteome</keyword>
<dbReference type="OMA" id="NVTRGFN"/>
<evidence type="ECO:0000256" key="9">
    <source>
        <dbReference type="ARBA" id="ARBA00022723"/>
    </source>
</evidence>
<dbReference type="InterPro" id="IPR002755">
    <property type="entry name" value="DNA_primase_S"/>
</dbReference>
<dbReference type="PANTHER" id="PTHR10536">
    <property type="entry name" value="DNA PRIMASE SMALL SUBUNIT"/>
    <property type="match status" value="1"/>
</dbReference>
<dbReference type="EC" id="2.7.7.-" evidence="12"/>
<sequence length="440" mass="50755">MPEEIVDQENQAPQQQVQATAVPEYNREMLMDMLPVYYRRLFPHMPFYRWLSYGLTEDGIFCNREISFTLHDDIYLRYLCFESQAEFEKEICLKLPVKMDIGPVMHTRPKNIRTVPGGLNPVQRELVFDIDMTDYDPVRTCCSEAEVCQKCWKFMVLAARILDVALREDFGFEHILWVFSGRRGIHCWVCDHQARHLDGRGRYAVAEYLNPISYVSFGGKNSPRCPMGDRTHHSLKRALKIAEPLFEEIILEDQNLFGTPKGVTKLLQMIPDDAARGELESYLQKSLEDGAHSRLVWESFLKYSNSMKTATASAWSRKLKNIVQEVQLGLLYPRLDINVTRGFNHLLKAPFCIHPSTGKVCVPFSVSAVAKFDPTTVPTITQLLHEINAFDDKSKSYMEAPEDKSRIKDHKKTSMFKGVVVFEEFLRKLERSHKAASLQF</sequence>
<evidence type="ECO:0000256" key="2">
    <source>
        <dbReference type="ARBA" id="ARBA00001946"/>
    </source>
</evidence>
<keyword evidence="6 12" id="KW-0808">Transferase</keyword>
<reference evidence="14" key="1">
    <citation type="submission" date="2025-08" db="UniProtKB">
        <authorList>
            <consortium name="RefSeq"/>
        </authorList>
    </citation>
    <scope>IDENTIFICATION</scope>
    <source>
        <strain evidence="14">14028-0561.14</strain>
        <tissue evidence="14">Whole fly</tissue>
    </source>
</reference>
<evidence type="ECO:0000313" key="13">
    <source>
        <dbReference type="Proteomes" id="UP001652661"/>
    </source>
</evidence>
<dbReference type="Proteomes" id="UP001652661">
    <property type="component" value="Chromosome 3L"/>
</dbReference>
<evidence type="ECO:0000313" key="14">
    <source>
        <dbReference type="RefSeq" id="XP_017028433.1"/>
    </source>
</evidence>
<gene>
    <name evidence="14" type="primary">Prim1</name>
</gene>
<keyword evidence="5 12" id="KW-0639">Primosome</keyword>
<proteinExistence type="inferred from homology"/>
<dbReference type="RefSeq" id="XP_017028433.1">
    <property type="nucleotide sequence ID" value="XM_017172944.3"/>
</dbReference>
<dbReference type="GO" id="GO:0006270">
    <property type="term" value="P:DNA replication initiation"/>
    <property type="evidence" value="ECO:0007669"/>
    <property type="project" value="UniProtKB-ARBA"/>
</dbReference>
<dbReference type="FunFam" id="3.90.920.10:FF:000001">
    <property type="entry name" value="DNA primase"/>
    <property type="match status" value="1"/>
</dbReference>
<dbReference type="GO" id="GO:0003899">
    <property type="term" value="F:DNA-directed RNA polymerase activity"/>
    <property type="evidence" value="ECO:0007669"/>
    <property type="project" value="InterPro"/>
</dbReference>
<dbReference type="GO" id="GO:0006269">
    <property type="term" value="P:DNA replication, synthesis of primer"/>
    <property type="evidence" value="ECO:0007669"/>
    <property type="project" value="UniProtKB-KW"/>
</dbReference>